<sequence>DPIAQQSTNPLTYMFPPGTNVDQYFRKKKKQNEANSKRKPTRRDLKNLSRLLNNEKNDELLSAILDIVGCRRAFQYAHEA</sequence>
<dbReference type="AlphaFoldDB" id="A0A8S3AHD9"/>
<gene>
    <name evidence="2" type="ORF">BYL167_LOCUS44750</name>
</gene>
<evidence type="ECO:0000313" key="3">
    <source>
        <dbReference type="Proteomes" id="UP000681967"/>
    </source>
</evidence>
<feature type="region of interest" description="Disordered" evidence="1">
    <location>
        <begin position="1"/>
        <end position="21"/>
    </location>
</feature>
<protein>
    <submittedName>
        <fullName evidence="2">Uncharacterized protein</fullName>
    </submittedName>
</protein>
<feature type="region of interest" description="Disordered" evidence="1">
    <location>
        <begin position="29"/>
        <end position="48"/>
    </location>
</feature>
<feature type="compositionally biased region" description="Polar residues" evidence="1">
    <location>
        <begin position="1"/>
        <end position="11"/>
    </location>
</feature>
<dbReference type="EMBL" id="CAJOBH010122395">
    <property type="protein sequence ID" value="CAF4717796.1"/>
    <property type="molecule type" value="Genomic_DNA"/>
</dbReference>
<name>A0A8S3AHD9_9BILA</name>
<accession>A0A8S3AHD9</accession>
<feature type="non-terminal residue" evidence="2">
    <location>
        <position position="80"/>
    </location>
</feature>
<reference evidence="2" key="1">
    <citation type="submission" date="2021-02" db="EMBL/GenBank/DDBJ databases">
        <authorList>
            <person name="Nowell W R."/>
        </authorList>
    </citation>
    <scope>NUCLEOTIDE SEQUENCE</scope>
</reference>
<proteinExistence type="predicted"/>
<feature type="non-terminal residue" evidence="2">
    <location>
        <position position="1"/>
    </location>
</feature>
<organism evidence="2 3">
    <name type="scientific">Rotaria magnacalcarata</name>
    <dbReference type="NCBI Taxonomy" id="392030"/>
    <lineage>
        <taxon>Eukaryota</taxon>
        <taxon>Metazoa</taxon>
        <taxon>Spiralia</taxon>
        <taxon>Gnathifera</taxon>
        <taxon>Rotifera</taxon>
        <taxon>Eurotatoria</taxon>
        <taxon>Bdelloidea</taxon>
        <taxon>Philodinida</taxon>
        <taxon>Philodinidae</taxon>
        <taxon>Rotaria</taxon>
    </lineage>
</organism>
<evidence type="ECO:0000313" key="2">
    <source>
        <dbReference type="EMBL" id="CAF4717796.1"/>
    </source>
</evidence>
<comment type="caution">
    <text evidence="2">The sequence shown here is derived from an EMBL/GenBank/DDBJ whole genome shotgun (WGS) entry which is preliminary data.</text>
</comment>
<feature type="compositionally biased region" description="Basic and acidic residues" evidence="1">
    <location>
        <begin position="31"/>
        <end position="48"/>
    </location>
</feature>
<dbReference type="Proteomes" id="UP000681967">
    <property type="component" value="Unassembled WGS sequence"/>
</dbReference>
<evidence type="ECO:0000256" key="1">
    <source>
        <dbReference type="SAM" id="MobiDB-lite"/>
    </source>
</evidence>